<dbReference type="Proteomes" id="UP000199459">
    <property type="component" value="Unassembled WGS sequence"/>
</dbReference>
<gene>
    <name evidence="1" type="ORF">SAMN05216325_11567</name>
</gene>
<evidence type="ECO:0000313" key="1">
    <source>
        <dbReference type="EMBL" id="SEN37176.1"/>
    </source>
</evidence>
<accession>A0A1H8FZL0</accession>
<organism evidence="1 2">
    <name type="scientific">Nitrosomonas marina</name>
    <dbReference type="NCBI Taxonomy" id="917"/>
    <lineage>
        <taxon>Bacteria</taxon>
        <taxon>Pseudomonadati</taxon>
        <taxon>Pseudomonadota</taxon>
        <taxon>Betaproteobacteria</taxon>
        <taxon>Nitrosomonadales</taxon>
        <taxon>Nitrosomonadaceae</taxon>
        <taxon>Nitrosomonas</taxon>
    </lineage>
</organism>
<protein>
    <submittedName>
        <fullName evidence="1">Uncharacterized protein</fullName>
    </submittedName>
</protein>
<dbReference type="EMBL" id="FOCP01000015">
    <property type="protein sequence ID" value="SEN37176.1"/>
    <property type="molecule type" value="Genomic_DNA"/>
</dbReference>
<dbReference type="STRING" id="917.SAMN05216326_11843"/>
<proteinExistence type="predicted"/>
<dbReference type="OrthoDB" id="257391at2"/>
<name>A0A1H8FZL0_9PROT</name>
<sequence length="95" mass="10407">MKIYISIEDNCEITDVNEFGEDTVELWTHTGIGTPYDRDLLFAVNAGTDPGPASFTINRDLANNPLPEDCAKGVAVELKRSAAQINYDMSIKLDG</sequence>
<reference evidence="1 2" key="1">
    <citation type="submission" date="2016-10" db="EMBL/GenBank/DDBJ databases">
        <authorList>
            <person name="de Groot N.N."/>
        </authorList>
    </citation>
    <scope>NUCLEOTIDE SEQUENCE [LARGE SCALE GENOMIC DNA]</scope>
    <source>
        <strain evidence="1 2">Nm22</strain>
    </source>
</reference>
<evidence type="ECO:0000313" key="2">
    <source>
        <dbReference type="Proteomes" id="UP000199459"/>
    </source>
</evidence>
<dbReference type="RefSeq" id="WP_090632940.1">
    <property type="nucleotide sequence ID" value="NZ_FOCP01000015.1"/>
</dbReference>
<dbReference type="AlphaFoldDB" id="A0A1H8FZL0"/>